<organism evidence="7 8">
    <name type="scientific">Taenia crassiceps</name>
    <dbReference type="NCBI Taxonomy" id="6207"/>
    <lineage>
        <taxon>Eukaryota</taxon>
        <taxon>Metazoa</taxon>
        <taxon>Spiralia</taxon>
        <taxon>Lophotrochozoa</taxon>
        <taxon>Platyhelminthes</taxon>
        <taxon>Cestoda</taxon>
        <taxon>Eucestoda</taxon>
        <taxon>Cyclophyllidea</taxon>
        <taxon>Taeniidae</taxon>
        <taxon>Taenia</taxon>
    </lineage>
</organism>
<evidence type="ECO:0000256" key="5">
    <source>
        <dbReference type="ARBA" id="ARBA00022842"/>
    </source>
</evidence>
<evidence type="ECO:0000313" key="8">
    <source>
        <dbReference type="Proteomes" id="UP001651158"/>
    </source>
</evidence>
<keyword evidence="3" id="KW-0808">Transferase</keyword>
<evidence type="ECO:0000256" key="4">
    <source>
        <dbReference type="ARBA" id="ARBA00022723"/>
    </source>
</evidence>
<protein>
    <submittedName>
        <fullName evidence="7">Decaprenyl-diphosphate synthase subunit 1</fullName>
    </submittedName>
</protein>
<dbReference type="Gene3D" id="1.10.600.10">
    <property type="entry name" value="Farnesyl Diphosphate Synthase"/>
    <property type="match status" value="1"/>
</dbReference>
<comment type="similarity">
    <text evidence="2">Belongs to the FPP/GGPP synthase family.</text>
</comment>
<accession>A0ABR4QJ53</accession>
<dbReference type="InterPro" id="IPR008949">
    <property type="entry name" value="Isoprenoid_synthase_dom_sf"/>
</dbReference>
<proteinExistence type="inferred from homology"/>
<evidence type="ECO:0000256" key="1">
    <source>
        <dbReference type="ARBA" id="ARBA00001946"/>
    </source>
</evidence>
<dbReference type="InterPro" id="IPR000092">
    <property type="entry name" value="Polyprenyl_synt"/>
</dbReference>
<dbReference type="SUPFAM" id="SSF48576">
    <property type="entry name" value="Terpenoid synthases"/>
    <property type="match status" value="1"/>
</dbReference>
<reference evidence="7 8" key="1">
    <citation type="journal article" date="2022" name="Front. Cell. Infect. Microbiol.">
        <title>The Genomes of Two Strains of Taenia crassiceps the Animal Model for the Study of Human Cysticercosis.</title>
        <authorList>
            <person name="Bobes R.J."/>
            <person name="Estrada K."/>
            <person name="Rios-Valencia D.G."/>
            <person name="Calderon-Gallegos A."/>
            <person name="de la Torre P."/>
            <person name="Carrero J.C."/>
            <person name="Sanchez-Flores A."/>
            <person name="Laclette J.P."/>
        </authorList>
    </citation>
    <scope>NUCLEOTIDE SEQUENCE [LARGE SCALE GENOMIC DNA]</scope>
    <source>
        <strain evidence="7">WFUcys</strain>
    </source>
</reference>
<dbReference type="PANTHER" id="PTHR12001:SF69">
    <property type="entry name" value="ALL TRANS-POLYPRENYL-DIPHOSPHATE SYNTHASE PDSS1"/>
    <property type="match status" value="1"/>
</dbReference>
<keyword evidence="4" id="KW-0479">Metal-binding</keyword>
<keyword evidence="6" id="KW-0414">Isoprene biosynthesis</keyword>
<comment type="caution">
    <text evidence="7">The sequence shown here is derived from an EMBL/GenBank/DDBJ whole genome shotgun (WGS) entry which is preliminary data.</text>
</comment>
<name>A0ABR4QJ53_9CEST</name>
<dbReference type="Pfam" id="PF00348">
    <property type="entry name" value="polyprenyl_synt"/>
    <property type="match status" value="1"/>
</dbReference>
<keyword evidence="5" id="KW-0460">Magnesium</keyword>
<evidence type="ECO:0000256" key="6">
    <source>
        <dbReference type="ARBA" id="ARBA00023229"/>
    </source>
</evidence>
<sequence>MAACANGHNDYSSINSGNKNMVTDAQHAIAVIAEMIHTASLIHDDLIDKAEMRRKKLATYRKFGNKRLQNYSRKWGTRKLFLFFQLFLMI</sequence>
<evidence type="ECO:0000256" key="3">
    <source>
        <dbReference type="ARBA" id="ARBA00022679"/>
    </source>
</evidence>
<dbReference type="EMBL" id="JAKROA010000003">
    <property type="protein sequence ID" value="KAL5109562.1"/>
    <property type="molecule type" value="Genomic_DNA"/>
</dbReference>
<comment type="cofactor">
    <cofactor evidence="1">
        <name>Mg(2+)</name>
        <dbReference type="ChEBI" id="CHEBI:18420"/>
    </cofactor>
</comment>
<dbReference type="PANTHER" id="PTHR12001">
    <property type="entry name" value="GERANYLGERANYL PYROPHOSPHATE SYNTHASE"/>
    <property type="match status" value="1"/>
</dbReference>
<keyword evidence="8" id="KW-1185">Reference proteome</keyword>
<dbReference type="Proteomes" id="UP001651158">
    <property type="component" value="Unassembled WGS sequence"/>
</dbReference>
<gene>
    <name evidence="7" type="ORF">TcWFU_010152</name>
</gene>
<evidence type="ECO:0000313" key="7">
    <source>
        <dbReference type="EMBL" id="KAL5109562.1"/>
    </source>
</evidence>
<evidence type="ECO:0000256" key="2">
    <source>
        <dbReference type="ARBA" id="ARBA00006706"/>
    </source>
</evidence>